<name>A0ABQ4QZZ9_9HYPH</name>
<dbReference type="CDD" id="cd00130">
    <property type="entry name" value="PAS"/>
    <property type="match status" value="1"/>
</dbReference>
<comment type="catalytic activity">
    <reaction evidence="1">
        <text>ATP + protein L-histidine = ADP + protein N-phospho-L-histidine.</text>
        <dbReference type="EC" id="2.7.13.3"/>
    </reaction>
</comment>
<dbReference type="InterPro" id="IPR052162">
    <property type="entry name" value="Sensor_kinase/Photoreceptor"/>
</dbReference>
<evidence type="ECO:0000256" key="5">
    <source>
        <dbReference type="ARBA" id="ARBA00022777"/>
    </source>
</evidence>
<dbReference type="InterPro" id="IPR001610">
    <property type="entry name" value="PAC"/>
</dbReference>
<comment type="caution">
    <text evidence="8">The sequence shown here is derived from an EMBL/GenBank/DDBJ whole genome shotgun (WGS) entry which is preliminary data.</text>
</comment>
<proteinExistence type="predicted"/>
<accession>A0ABQ4QZZ9</accession>
<reference evidence="8" key="2">
    <citation type="submission" date="2021-08" db="EMBL/GenBank/DDBJ databases">
        <authorList>
            <person name="Tani A."/>
            <person name="Ola A."/>
            <person name="Ogura Y."/>
            <person name="Katsura K."/>
            <person name="Hayashi T."/>
        </authorList>
    </citation>
    <scope>NUCLEOTIDE SEQUENCE</scope>
    <source>
        <strain evidence="8">KCTC 52305</strain>
    </source>
</reference>
<keyword evidence="5" id="KW-0418">Kinase</keyword>
<dbReference type="Proteomes" id="UP001055167">
    <property type="component" value="Unassembled WGS sequence"/>
</dbReference>
<evidence type="ECO:0000256" key="1">
    <source>
        <dbReference type="ARBA" id="ARBA00000085"/>
    </source>
</evidence>
<keyword evidence="4" id="KW-0808">Transferase</keyword>
<dbReference type="SUPFAM" id="SSF47413">
    <property type="entry name" value="lambda repressor-like DNA-binding domains"/>
    <property type="match status" value="1"/>
</dbReference>
<keyword evidence="3" id="KW-0597">Phosphoprotein</keyword>
<dbReference type="InterPro" id="IPR013655">
    <property type="entry name" value="PAS_fold_3"/>
</dbReference>
<dbReference type="PANTHER" id="PTHR43304">
    <property type="entry name" value="PHYTOCHROME-LIKE PROTEIN CPH1"/>
    <property type="match status" value="1"/>
</dbReference>
<dbReference type="PROSITE" id="PS50943">
    <property type="entry name" value="HTH_CROC1"/>
    <property type="match status" value="1"/>
</dbReference>
<dbReference type="SMART" id="SM00086">
    <property type="entry name" value="PAC"/>
    <property type="match status" value="1"/>
</dbReference>
<dbReference type="InterPro" id="IPR010982">
    <property type="entry name" value="Lambda_DNA-bd_dom_sf"/>
</dbReference>
<evidence type="ECO:0000313" key="8">
    <source>
        <dbReference type="EMBL" id="GJD50435.1"/>
    </source>
</evidence>
<dbReference type="InterPro" id="IPR001387">
    <property type="entry name" value="Cro/C1-type_HTH"/>
</dbReference>
<dbReference type="InterPro" id="IPR035965">
    <property type="entry name" value="PAS-like_dom_sf"/>
</dbReference>
<evidence type="ECO:0000259" key="6">
    <source>
        <dbReference type="PROSITE" id="PS50112"/>
    </source>
</evidence>
<dbReference type="RefSeq" id="WP_162501531.1">
    <property type="nucleotide sequence ID" value="NZ_BPQH01000009.1"/>
</dbReference>
<dbReference type="EMBL" id="BPQH01000009">
    <property type="protein sequence ID" value="GJD50435.1"/>
    <property type="molecule type" value="Genomic_DNA"/>
</dbReference>
<evidence type="ECO:0000256" key="3">
    <source>
        <dbReference type="ARBA" id="ARBA00022553"/>
    </source>
</evidence>
<dbReference type="Pfam" id="PF08447">
    <property type="entry name" value="PAS_3"/>
    <property type="match status" value="1"/>
</dbReference>
<gene>
    <name evidence="8" type="ORF">OPKNFCMD_3174</name>
</gene>
<feature type="domain" description="PAS" evidence="6">
    <location>
        <begin position="37"/>
        <end position="82"/>
    </location>
</feature>
<protein>
    <recommendedName>
        <fullName evidence="2">histidine kinase</fullName>
        <ecNumber evidence="2">2.7.13.3</ecNumber>
    </recommendedName>
</protein>
<feature type="domain" description="HTH cro/C1-type" evidence="7">
    <location>
        <begin position="277"/>
        <end position="306"/>
    </location>
</feature>
<organism evidence="8 9">
    <name type="scientific">Methylobacterium crusticola</name>
    <dbReference type="NCBI Taxonomy" id="1697972"/>
    <lineage>
        <taxon>Bacteria</taxon>
        <taxon>Pseudomonadati</taxon>
        <taxon>Pseudomonadota</taxon>
        <taxon>Alphaproteobacteria</taxon>
        <taxon>Hyphomicrobiales</taxon>
        <taxon>Methylobacteriaceae</taxon>
        <taxon>Methylobacterium</taxon>
    </lineage>
</organism>
<dbReference type="PANTHER" id="PTHR43304:SF1">
    <property type="entry name" value="PAC DOMAIN-CONTAINING PROTEIN"/>
    <property type="match status" value="1"/>
</dbReference>
<evidence type="ECO:0000259" key="7">
    <source>
        <dbReference type="PROSITE" id="PS50943"/>
    </source>
</evidence>
<dbReference type="EC" id="2.7.13.3" evidence="2"/>
<dbReference type="Gene3D" id="2.10.70.100">
    <property type="match status" value="1"/>
</dbReference>
<dbReference type="Gene3D" id="1.10.260.40">
    <property type="entry name" value="lambda repressor-like DNA-binding domains"/>
    <property type="match status" value="1"/>
</dbReference>
<reference evidence="8" key="1">
    <citation type="journal article" date="2021" name="Front. Microbiol.">
        <title>Comprehensive Comparative Genomics and Phenotyping of Methylobacterium Species.</title>
        <authorList>
            <person name="Alessa O."/>
            <person name="Ogura Y."/>
            <person name="Fujitani Y."/>
            <person name="Takami H."/>
            <person name="Hayashi T."/>
            <person name="Sahin N."/>
            <person name="Tani A."/>
        </authorList>
    </citation>
    <scope>NUCLEOTIDE SEQUENCE</scope>
    <source>
        <strain evidence="8">KCTC 52305</strain>
    </source>
</reference>
<keyword evidence="9" id="KW-1185">Reference proteome</keyword>
<evidence type="ECO:0000313" key="9">
    <source>
        <dbReference type="Proteomes" id="UP001055167"/>
    </source>
</evidence>
<dbReference type="SUPFAM" id="SSF55785">
    <property type="entry name" value="PYP-like sensor domain (PAS domain)"/>
    <property type="match status" value="1"/>
</dbReference>
<evidence type="ECO:0000256" key="4">
    <source>
        <dbReference type="ARBA" id="ARBA00022679"/>
    </source>
</evidence>
<dbReference type="Pfam" id="PF01381">
    <property type="entry name" value="HTH_3"/>
    <property type="match status" value="1"/>
</dbReference>
<evidence type="ECO:0000256" key="2">
    <source>
        <dbReference type="ARBA" id="ARBA00012438"/>
    </source>
</evidence>
<dbReference type="PROSITE" id="PS50112">
    <property type="entry name" value="PAS"/>
    <property type="match status" value="1"/>
</dbReference>
<dbReference type="Gene3D" id="3.30.450.20">
    <property type="entry name" value="PAS domain"/>
    <property type="match status" value="1"/>
</dbReference>
<sequence length="344" mass="37390">MNAANLAFSSREFLRLIERHGLAGTWGWTFATDRHVWSEGLYRLLGIGPGDVRPSYGGLRTFVHPEDRPGLETALQVMQEGALREHTVRVIRPDGSLRVVVSRGRVGVAPDGRPQRAAGVLLDITDRGLLARAQAAERQRRWELFERTRRFTVSITSEVMESSFTAQPGELTVLTGIPGAELKEDAFQVIVVEEREFQRDERMTAKIAGRISIATSTLLLAGGERSRFTSVSVPIRDLHGAIVEWCAVAQPAAGADGAAIPDRVREGLEQAVEGRHLRAARALLDWSMIELAAAAGLSLSTVRRLEENAEAAAARSRHAAVAALRGAGIRFVVMPGGSIAVGRR</sequence>
<dbReference type="InterPro" id="IPR000014">
    <property type="entry name" value="PAS"/>
</dbReference>